<feature type="transmembrane region" description="Helical" evidence="8">
    <location>
        <begin position="95"/>
        <end position="112"/>
    </location>
</feature>
<dbReference type="EMBL" id="CP046051">
    <property type="protein sequence ID" value="QKN23717.1"/>
    <property type="molecule type" value="Genomic_DNA"/>
</dbReference>
<comment type="subcellular location">
    <subcellularLocation>
        <location evidence="1 8">Cell membrane</location>
        <topology evidence="1 8">Multi-pass membrane protein</topology>
    </subcellularLocation>
</comment>
<evidence type="ECO:0000256" key="3">
    <source>
        <dbReference type="ARBA" id="ARBA00022448"/>
    </source>
</evidence>
<evidence type="ECO:0000256" key="5">
    <source>
        <dbReference type="ARBA" id="ARBA00022692"/>
    </source>
</evidence>
<dbReference type="KEGG" id="clf:GJQ69_04030"/>
<reference evidence="9 10" key="1">
    <citation type="submission" date="2019-11" db="EMBL/GenBank/DDBJ databases">
        <authorList>
            <person name="Ren C."/>
            <person name="Wang H."/>
            <person name="Xu Y."/>
        </authorList>
    </citation>
    <scope>NUCLEOTIDE SEQUENCE [LARGE SCALE GENOMIC DNA]</scope>
    <source>
        <strain evidence="9 10">LBM 19010</strain>
    </source>
</reference>
<comment type="similarity">
    <text evidence="2 8">Belongs to the alanine or glycine:cation symporter (AGCS) (TC 2.A.25) family.</text>
</comment>
<feature type="transmembrane region" description="Helical" evidence="8">
    <location>
        <begin position="417"/>
        <end position="435"/>
    </location>
</feature>
<sequence>MMENELNAWLSKIDSCIWGIPLIVLILLVGAILTIQLKGIQFRHLPEAFHFMMWKGKGKGEVSSFGALCTALSATVGTGNIVGVATAITAGGPGALFWMVLAACLGMATKYAEATLAVRYRSIDKDNHVLGGPFYYIERGMKEKFGGSFKWLAALFAVFGCLVGLMGIGTMTQMNSITSGIQNFFDPKKANTVSLFGSNYSWTIVIAAVVITLLAALVIIGGLKRISAVATKIIPTMFAIYIISAVYVICYNGANIGSAFDQIFHGAFSGTAAAGGFAGAVVAEAIRNGIARGIFSNESGLGSSPIAAAAGKVAFPAQQGLVSMLGTFFDTIIICNLTGLCIVSSGAYKVKGLEGFFVTDNAFRKAFFFAPDVGSFLLMICLTLFAFTTILGWNYYGTRCISYLSSGSKKAIIAYNWLYIIALAAGPFLALNSIWTLADIVNGLMAFPNLIALFSLSDVVKKETDHFFDYLKKNPYKKKKQQKICAEE</sequence>
<feature type="transmembrane region" description="Helical" evidence="8">
    <location>
        <begin position="62"/>
        <end position="89"/>
    </location>
</feature>
<feature type="transmembrane region" description="Helical" evidence="8">
    <location>
        <begin position="233"/>
        <end position="254"/>
    </location>
</feature>
<feature type="transmembrane region" description="Helical" evidence="8">
    <location>
        <begin position="20"/>
        <end position="41"/>
    </location>
</feature>
<feature type="transmembrane region" description="Helical" evidence="8">
    <location>
        <begin position="368"/>
        <end position="396"/>
    </location>
</feature>
<evidence type="ECO:0000256" key="1">
    <source>
        <dbReference type="ARBA" id="ARBA00004651"/>
    </source>
</evidence>
<keyword evidence="6 8" id="KW-1133">Transmembrane helix</keyword>
<dbReference type="GO" id="GO:0005886">
    <property type="term" value="C:plasma membrane"/>
    <property type="evidence" value="ECO:0007669"/>
    <property type="project" value="UniProtKB-SubCell"/>
</dbReference>
<keyword evidence="8" id="KW-0769">Symport</keyword>
<evidence type="ECO:0000256" key="2">
    <source>
        <dbReference type="ARBA" id="ARBA00009261"/>
    </source>
</evidence>
<dbReference type="AlphaFoldDB" id="A0A859DNX2"/>
<proteinExistence type="inferred from homology"/>
<evidence type="ECO:0000256" key="6">
    <source>
        <dbReference type="ARBA" id="ARBA00022989"/>
    </source>
</evidence>
<dbReference type="PRINTS" id="PR00175">
    <property type="entry name" value="NAALASMPORT"/>
</dbReference>
<protein>
    <submittedName>
        <fullName evidence="9">Amino acid carrier protein</fullName>
    </submittedName>
</protein>
<feature type="transmembrane region" description="Helical" evidence="8">
    <location>
        <begin position="266"/>
        <end position="286"/>
    </location>
</feature>
<dbReference type="PANTHER" id="PTHR30330">
    <property type="entry name" value="AGSS FAMILY TRANSPORTER, SODIUM-ALANINE"/>
    <property type="match status" value="1"/>
</dbReference>
<evidence type="ECO:0000313" key="10">
    <source>
        <dbReference type="Proteomes" id="UP000501316"/>
    </source>
</evidence>
<keyword evidence="5 8" id="KW-0812">Transmembrane</keyword>
<dbReference type="Pfam" id="PF01235">
    <property type="entry name" value="Na_Ala_symp"/>
    <property type="match status" value="1"/>
</dbReference>
<feature type="transmembrane region" description="Helical" evidence="8">
    <location>
        <begin position="149"/>
        <end position="169"/>
    </location>
</feature>
<evidence type="ECO:0000256" key="7">
    <source>
        <dbReference type="ARBA" id="ARBA00023136"/>
    </source>
</evidence>
<feature type="transmembrane region" description="Helical" evidence="8">
    <location>
        <begin position="200"/>
        <end position="221"/>
    </location>
</feature>
<dbReference type="Proteomes" id="UP000501316">
    <property type="component" value="Chromosome"/>
</dbReference>
<keyword evidence="3 8" id="KW-0813">Transport</keyword>
<keyword evidence="4 8" id="KW-1003">Cell membrane</keyword>
<name>A0A859DNX2_9FIRM</name>
<dbReference type="NCBIfam" id="TIGR00835">
    <property type="entry name" value="agcS"/>
    <property type="match status" value="1"/>
</dbReference>
<evidence type="ECO:0000256" key="4">
    <source>
        <dbReference type="ARBA" id="ARBA00022475"/>
    </source>
</evidence>
<evidence type="ECO:0000256" key="8">
    <source>
        <dbReference type="RuleBase" id="RU363064"/>
    </source>
</evidence>
<feature type="transmembrane region" description="Helical" evidence="8">
    <location>
        <begin position="328"/>
        <end position="348"/>
    </location>
</feature>
<dbReference type="GO" id="GO:0005283">
    <property type="term" value="F:amino acid:sodium symporter activity"/>
    <property type="evidence" value="ECO:0007669"/>
    <property type="project" value="InterPro"/>
</dbReference>
<gene>
    <name evidence="9" type="ORF">GJQ69_04030</name>
</gene>
<dbReference type="Gene3D" id="1.20.1740.10">
    <property type="entry name" value="Amino acid/polyamine transporter I"/>
    <property type="match status" value="1"/>
</dbReference>
<accession>A0A859DNX2</accession>
<keyword evidence="7 8" id="KW-0472">Membrane</keyword>
<organism evidence="9 10">
    <name type="scientific">Caproicibacterium lactatifermentans</name>
    <dbReference type="NCBI Taxonomy" id="2666138"/>
    <lineage>
        <taxon>Bacteria</taxon>
        <taxon>Bacillati</taxon>
        <taxon>Bacillota</taxon>
        <taxon>Clostridia</taxon>
        <taxon>Eubacteriales</taxon>
        <taxon>Oscillospiraceae</taxon>
        <taxon>Caproicibacterium</taxon>
    </lineage>
</organism>
<dbReference type="InterPro" id="IPR001463">
    <property type="entry name" value="Na/Ala_symport"/>
</dbReference>
<dbReference type="PANTHER" id="PTHR30330:SF3">
    <property type="entry name" value="TRANSCRIPTIONAL REGULATOR, LRP FAMILY"/>
    <property type="match status" value="1"/>
</dbReference>
<evidence type="ECO:0000313" key="9">
    <source>
        <dbReference type="EMBL" id="QKN23717.1"/>
    </source>
</evidence>